<dbReference type="Proteomes" id="UP000682877">
    <property type="component" value="Chromosome 1"/>
</dbReference>
<feature type="region of interest" description="Disordered" evidence="1">
    <location>
        <begin position="75"/>
        <end position="155"/>
    </location>
</feature>
<organism evidence="2 3">
    <name type="scientific">Arabidopsis arenosa</name>
    <name type="common">Sand rock-cress</name>
    <name type="synonym">Cardaminopsis arenosa</name>
    <dbReference type="NCBI Taxonomy" id="38785"/>
    <lineage>
        <taxon>Eukaryota</taxon>
        <taxon>Viridiplantae</taxon>
        <taxon>Streptophyta</taxon>
        <taxon>Embryophyta</taxon>
        <taxon>Tracheophyta</taxon>
        <taxon>Spermatophyta</taxon>
        <taxon>Magnoliopsida</taxon>
        <taxon>eudicotyledons</taxon>
        <taxon>Gunneridae</taxon>
        <taxon>Pentapetalae</taxon>
        <taxon>rosids</taxon>
        <taxon>malvids</taxon>
        <taxon>Brassicales</taxon>
        <taxon>Brassicaceae</taxon>
        <taxon>Camelineae</taxon>
        <taxon>Arabidopsis</taxon>
    </lineage>
</organism>
<dbReference type="AlphaFoldDB" id="A0A8S1ZGQ8"/>
<proteinExistence type="predicted"/>
<accession>A0A8S1ZGQ8</accession>
<evidence type="ECO:0000256" key="1">
    <source>
        <dbReference type="SAM" id="MobiDB-lite"/>
    </source>
</evidence>
<keyword evidence="3" id="KW-1185">Reference proteome</keyword>
<feature type="compositionally biased region" description="Basic and acidic residues" evidence="1">
    <location>
        <begin position="122"/>
        <end position="135"/>
    </location>
</feature>
<reference evidence="2" key="1">
    <citation type="submission" date="2021-01" db="EMBL/GenBank/DDBJ databases">
        <authorList>
            <person name="Bezrukov I."/>
        </authorList>
    </citation>
    <scope>NUCLEOTIDE SEQUENCE</scope>
</reference>
<protein>
    <submittedName>
        <fullName evidence="2">Uncharacterized protein</fullName>
    </submittedName>
</protein>
<sequence>MCEYVIKATTTNPLKKDKRDITSCTKAIMILLDGDSLPAKKTISDSEQNARRQWIEKRIATHRLLEMKLYAVKNLSKEDESDKSSSDDSVKAKAENSSKEAAKDLSSEYDSEDAKESEEDEIPTKADTKTTKKESGGSSDGSSDEWIMMDYDNIV</sequence>
<feature type="compositionally biased region" description="Low complexity" evidence="1">
    <location>
        <begin position="136"/>
        <end position="145"/>
    </location>
</feature>
<feature type="compositionally biased region" description="Basic and acidic residues" evidence="1">
    <location>
        <begin position="75"/>
        <end position="106"/>
    </location>
</feature>
<evidence type="ECO:0000313" key="2">
    <source>
        <dbReference type="EMBL" id="CAE5958830.1"/>
    </source>
</evidence>
<evidence type="ECO:0000313" key="3">
    <source>
        <dbReference type="Proteomes" id="UP000682877"/>
    </source>
</evidence>
<name>A0A8S1ZGQ8_ARAAE</name>
<gene>
    <name evidence="2" type="ORF">AARE701A_LOCUS2398</name>
</gene>
<dbReference type="EMBL" id="LR999451">
    <property type="protein sequence ID" value="CAE5958830.1"/>
    <property type="molecule type" value="Genomic_DNA"/>
</dbReference>
<feature type="compositionally biased region" description="Acidic residues" evidence="1">
    <location>
        <begin position="107"/>
        <end position="121"/>
    </location>
</feature>